<gene>
    <name evidence="1" type="ORF">CAMRE0001_0525</name>
</gene>
<evidence type="ECO:0000313" key="1">
    <source>
        <dbReference type="EMBL" id="EEF13671.1"/>
    </source>
</evidence>
<sequence>MSVERDRFFPMGLKFRISSVQNSPLYSASLVCAQVYFEILRLQERPAARIRYLPSFTGITREKLPIYELLHRIGVTPADPYDFDITLNAVKFGYLFSNADLSNEKSANFT</sequence>
<dbReference type="AlphaFoldDB" id="B9D302"/>
<proteinExistence type="predicted"/>
<evidence type="ECO:0000313" key="2">
    <source>
        <dbReference type="Proteomes" id="UP000003082"/>
    </source>
</evidence>
<organism evidence="1 2">
    <name type="scientific">Campylobacter rectus RM3267</name>
    <dbReference type="NCBI Taxonomy" id="553218"/>
    <lineage>
        <taxon>Bacteria</taxon>
        <taxon>Pseudomonadati</taxon>
        <taxon>Campylobacterota</taxon>
        <taxon>Epsilonproteobacteria</taxon>
        <taxon>Campylobacterales</taxon>
        <taxon>Campylobacteraceae</taxon>
        <taxon>Campylobacter</taxon>
    </lineage>
</organism>
<comment type="caution">
    <text evidence="1">The sequence shown here is derived from an EMBL/GenBank/DDBJ whole genome shotgun (WGS) entry which is preliminary data.</text>
</comment>
<reference evidence="1 2" key="1">
    <citation type="submission" date="2008-08" db="EMBL/GenBank/DDBJ databases">
        <authorList>
            <person name="Madupu R."/>
            <person name="Durkin A.S."/>
            <person name="Torralba M."/>
            <person name="Methe B."/>
            <person name="Sutton G.G."/>
            <person name="Strausberg R.L."/>
            <person name="Nelson K.E."/>
        </authorList>
    </citation>
    <scope>NUCLEOTIDE SEQUENCE [LARGE SCALE GENOMIC DNA]</scope>
    <source>
        <strain evidence="1 2">RM3267</strain>
    </source>
</reference>
<dbReference type="Proteomes" id="UP000003082">
    <property type="component" value="Unassembled WGS sequence"/>
</dbReference>
<accession>B9D302</accession>
<keyword evidence="2" id="KW-1185">Reference proteome</keyword>
<dbReference type="EMBL" id="ACFU01000016">
    <property type="protein sequence ID" value="EEF13671.1"/>
    <property type="molecule type" value="Genomic_DNA"/>
</dbReference>
<dbReference type="RefSeq" id="WP_004320019.1">
    <property type="nucleotide sequence ID" value="NZ_ACFU01000016.1"/>
</dbReference>
<protein>
    <submittedName>
        <fullName evidence="1">Uncharacterized protein</fullName>
    </submittedName>
</protein>
<name>B9D302_CAMRE</name>
<dbReference type="STRING" id="553218.CAMRE0001_0525"/>